<accession>A0ABX2FDU6</accession>
<organism evidence="2 3">
    <name type="scientific">Kibdelosporangium persicum</name>
    <dbReference type="NCBI Taxonomy" id="2698649"/>
    <lineage>
        <taxon>Bacteria</taxon>
        <taxon>Bacillati</taxon>
        <taxon>Actinomycetota</taxon>
        <taxon>Actinomycetes</taxon>
        <taxon>Pseudonocardiales</taxon>
        <taxon>Pseudonocardiaceae</taxon>
        <taxon>Kibdelosporangium</taxon>
    </lineage>
</organism>
<dbReference type="Pfam" id="PF01272">
    <property type="entry name" value="GreA_GreB"/>
    <property type="match status" value="1"/>
</dbReference>
<dbReference type="Gene3D" id="3.10.50.30">
    <property type="entry name" value="Transcription elongation factor, GreA/GreB, C-terminal domain"/>
    <property type="match status" value="1"/>
</dbReference>
<comment type="caution">
    <text evidence="2">The sequence shown here is derived from an EMBL/GenBank/DDBJ whole genome shotgun (WGS) entry which is preliminary data.</text>
</comment>
<evidence type="ECO:0000313" key="3">
    <source>
        <dbReference type="Proteomes" id="UP000763557"/>
    </source>
</evidence>
<reference evidence="2 3" key="1">
    <citation type="submission" date="2020-01" db="EMBL/GenBank/DDBJ databases">
        <title>Kibdelosporangium persica a novel Actinomycetes from a hot desert in Iran.</title>
        <authorList>
            <person name="Safaei N."/>
            <person name="Zaburannyi N."/>
            <person name="Mueller R."/>
            <person name="Wink J."/>
        </authorList>
    </citation>
    <scope>NUCLEOTIDE SEQUENCE [LARGE SCALE GENOMIC DNA]</scope>
    <source>
        <strain evidence="2 3">4NS15</strain>
    </source>
</reference>
<keyword evidence="2" id="KW-0648">Protein biosynthesis</keyword>
<dbReference type="SUPFAM" id="SSF54534">
    <property type="entry name" value="FKBP-like"/>
    <property type="match status" value="1"/>
</dbReference>
<proteinExistence type="predicted"/>
<evidence type="ECO:0000313" key="2">
    <source>
        <dbReference type="EMBL" id="NRN69544.1"/>
    </source>
</evidence>
<gene>
    <name evidence="2" type="ORF">GC106_68010</name>
</gene>
<name>A0ABX2FDU6_9PSEU</name>
<dbReference type="PROSITE" id="PS00830">
    <property type="entry name" value="GREAB_2"/>
    <property type="match status" value="1"/>
</dbReference>
<dbReference type="Proteomes" id="UP000763557">
    <property type="component" value="Unassembled WGS sequence"/>
</dbReference>
<dbReference type="EMBL" id="JAAATY010000028">
    <property type="protein sequence ID" value="NRN69544.1"/>
    <property type="molecule type" value="Genomic_DNA"/>
</dbReference>
<protein>
    <submittedName>
        <fullName evidence="2">Transcription elongation factor GreAB</fullName>
    </submittedName>
</protein>
<dbReference type="InterPro" id="IPR018151">
    <property type="entry name" value="TF_GreA/GreB_CS"/>
</dbReference>
<dbReference type="InterPro" id="IPR036953">
    <property type="entry name" value="GreA/GreB_C_sf"/>
</dbReference>
<feature type="domain" description="Transcription elongation factor GreA/GreB C-terminal" evidence="1">
    <location>
        <begin position="82"/>
        <end position="153"/>
    </location>
</feature>
<dbReference type="InterPro" id="IPR001437">
    <property type="entry name" value="Tscrpt_elong_fac_GreA/B_C"/>
</dbReference>
<keyword evidence="2" id="KW-0251">Elongation factor</keyword>
<sequence>MMTSTSSRHWLSQHAHAALRDELARLLRHQHTTGNADPDVTTADRDDHDTIVRTGQRQARIREIQDLLRDAVVGEDPPDDGIAEPGMVLTVRYDDDNDTETFLLGLRHEAELGDIEVYSPDSPIGIALYGARRGEQRTYTVPNGDTVRVTLLDAAPYGHHQSTVRR</sequence>
<evidence type="ECO:0000259" key="1">
    <source>
        <dbReference type="Pfam" id="PF01272"/>
    </source>
</evidence>
<keyword evidence="3" id="KW-1185">Reference proteome</keyword>
<dbReference type="GO" id="GO:0003746">
    <property type="term" value="F:translation elongation factor activity"/>
    <property type="evidence" value="ECO:0007669"/>
    <property type="project" value="UniProtKB-KW"/>
</dbReference>